<evidence type="ECO:0000256" key="2">
    <source>
        <dbReference type="SAM" id="SignalP"/>
    </source>
</evidence>
<evidence type="ECO:0000313" key="4">
    <source>
        <dbReference type="Proteomes" id="UP000283655"/>
    </source>
</evidence>
<organism evidence="3 4">
    <name type="scientific">Pectobacterium carotovorum</name>
    <name type="common">Erwinia carotovora</name>
    <dbReference type="NCBI Taxonomy" id="554"/>
    <lineage>
        <taxon>Bacteria</taxon>
        <taxon>Pseudomonadati</taxon>
        <taxon>Pseudomonadota</taxon>
        <taxon>Gammaproteobacteria</taxon>
        <taxon>Enterobacterales</taxon>
        <taxon>Pectobacteriaceae</taxon>
        <taxon>Pectobacterium</taxon>
    </lineage>
</organism>
<name>A0A419AWX8_PECCA</name>
<dbReference type="SUPFAM" id="SSF48452">
    <property type="entry name" value="TPR-like"/>
    <property type="match status" value="1"/>
</dbReference>
<feature type="signal peptide" evidence="2">
    <location>
        <begin position="1"/>
        <end position="20"/>
    </location>
</feature>
<gene>
    <name evidence="3" type="ORF">D5071_09980</name>
</gene>
<dbReference type="EMBL" id="QZDH01000020">
    <property type="protein sequence ID" value="RJL51734.1"/>
    <property type="molecule type" value="Genomic_DNA"/>
</dbReference>
<evidence type="ECO:0008006" key="5">
    <source>
        <dbReference type="Google" id="ProtNLM"/>
    </source>
</evidence>
<dbReference type="AlphaFoldDB" id="A0A419AWX8"/>
<keyword evidence="1" id="KW-0802">TPR repeat</keyword>
<feature type="repeat" description="TPR" evidence="1">
    <location>
        <begin position="177"/>
        <end position="210"/>
    </location>
</feature>
<proteinExistence type="predicted"/>
<sequence length="220" mass="24807">MKILRWFILLTLLSSFGVLADVQDELFSMHTTAKLEEVIEQYRPLAEKDPQALKITGVAWHQLALDKKDKASEQAVEYLGRYCQSAPEDMLTLAWLGSSYAMLARDSSAVYKKITYVNKGLGMLDKAVNAANDNYQIRVLRASVTYGLPDMFNRKKMAFNDYLYLTSHFSLTPDHQSEFYYKLGILAEDAGNASQSVDFFKKSVSADGTSEWANKSKGKL</sequence>
<dbReference type="Proteomes" id="UP000283655">
    <property type="component" value="Unassembled WGS sequence"/>
</dbReference>
<evidence type="ECO:0000313" key="3">
    <source>
        <dbReference type="EMBL" id="RJL51734.1"/>
    </source>
</evidence>
<accession>A0A419AWX8</accession>
<evidence type="ECO:0000256" key="1">
    <source>
        <dbReference type="PROSITE-ProRule" id="PRU00339"/>
    </source>
</evidence>
<feature type="chain" id="PRO_5019263306" description="Tetratricopeptide repeat protein" evidence="2">
    <location>
        <begin position="21"/>
        <end position="220"/>
    </location>
</feature>
<dbReference type="PROSITE" id="PS50005">
    <property type="entry name" value="TPR"/>
    <property type="match status" value="1"/>
</dbReference>
<protein>
    <recommendedName>
        <fullName evidence="5">Tetratricopeptide repeat protein</fullName>
    </recommendedName>
</protein>
<keyword evidence="2" id="KW-0732">Signal</keyword>
<dbReference type="Gene3D" id="1.25.40.10">
    <property type="entry name" value="Tetratricopeptide repeat domain"/>
    <property type="match status" value="1"/>
</dbReference>
<reference evidence="3 4" key="1">
    <citation type="submission" date="2018-09" db="EMBL/GenBank/DDBJ databases">
        <title>Phylogenetic diversity of Pectobacterium and Dickeya strains causing blackleg disease of potato in Morocco.</title>
        <authorList>
            <person name="Oulghazi S."/>
            <person name="Moumni M."/>
            <person name="Faure D."/>
        </authorList>
    </citation>
    <scope>NUCLEOTIDE SEQUENCE [LARGE SCALE GENOMIC DNA]</scope>
    <source>
        <strain evidence="3 4">S1.15.11.2D</strain>
    </source>
</reference>
<dbReference type="InterPro" id="IPR019734">
    <property type="entry name" value="TPR_rpt"/>
</dbReference>
<dbReference type="RefSeq" id="WP_119873619.1">
    <property type="nucleotide sequence ID" value="NZ_QZDH01000020.1"/>
</dbReference>
<comment type="caution">
    <text evidence="3">The sequence shown here is derived from an EMBL/GenBank/DDBJ whole genome shotgun (WGS) entry which is preliminary data.</text>
</comment>
<dbReference type="InterPro" id="IPR011990">
    <property type="entry name" value="TPR-like_helical_dom_sf"/>
</dbReference>